<dbReference type="InterPro" id="IPR001789">
    <property type="entry name" value="Sig_transdc_resp-reg_receiver"/>
</dbReference>
<reference evidence="12" key="1">
    <citation type="journal article" date="2015" name="MBio">
        <title>Genome-resolved metagenomic analysis reveals roles for candidate phyla and other microbial community members in biogeochemical transformations in oil reservoirs.</title>
        <authorList>
            <person name="Hu P."/>
            <person name="Tom L."/>
            <person name="Singh A."/>
            <person name="Thomas B.C."/>
            <person name="Baker B.J."/>
            <person name="Piceno Y.M."/>
            <person name="Andersen G.L."/>
            <person name="Banfield J.F."/>
        </authorList>
    </citation>
    <scope>NUCLEOTIDE SEQUENCE [LARGE SCALE GENOMIC DNA]</scope>
    <source>
        <strain evidence="12">56_747</strain>
    </source>
</reference>
<evidence type="ECO:0000256" key="3">
    <source>
        <dbReference type="ARBA" id="ARBA00022553"/>
    </source>
</evidence>
<dbReference type="InterPro" id="IPR011006">
    <property type="entry name" value="CheY-like_superfamily"/>
</dbReference>
<dbReference type="Pfam" id="PF00072">
    <property type="entry name" value="Response_reg"/>
    <property type="match status" value="1"/>
</dbReference>
<evidence type="ECO:0000313" key="12">
    <source>
        <dbReference type="EMBL" id="KUK97482.1"/>
    </source>
</evidence>
<dbReference type="InterPro" id="IPR003594">
    <property type="entry name" value="HATPase_dom"/>
</dbReference>
<feature type="domain" description="PAS" evidence="9">
    <location>
        <begin position="136"/>
        <end position="208"/>
    </location>
</feature>
<dbReference type="NCBIfam" id="TIGR00229">
    <property type="entry name" value="sensory_box"/>
    <property type="match status" value="1"/>
</dbReference>
<gene>
    <name evidence="11" type="ORF">XD72_0426</name>
    <name evidence="12" type="ORF">XE07_0312</name>
</gene>
<dbReference type="Pfam" id="PF08447">
    <property type="entry name" value="PAS_3"/>
    <property type="match status" value="1"/>
</dbReference>
<dbReference type="SMART" id="SM00387">
    <property type="entry name" value="HATPase_c"/>
    <property type="match status" value="1"/>
</dbReference>
<evidence type="ECO:0000256" key="6">
    <source>
        <dbReference type="PROSITE-ProRule" id="PRU00169"/>
    </source>
</evidence>
<feature type="modified residue" description="4-aspartylphosphate" evidence="6">
    <location>
        <position position="55"/>
    </location>
</feature>
<dbReference type="CDD" id="cd00130">
    <property type="entry name" value="PAS"/>
    <property type="match status" value="1"/>
</dbReference>
<dbReference type="InterPro" id="IPR003661">
    <property type="entry name" value="HisK_dim/P_dom"/>
</dbReference>
<proteinExistence type="predicted"/>
<dbReference type="Pfam" id="PF13185">
    <property type="entry name" value="GAF_2"/>
    <property type="match status" value="1"/>
</dbReference>
<dbReference type="PROSITE" id="PS50109">
    <property type="entry name" value="HIS_KIN"/>
    <property type="match status" value="1"/>
</dbReference>
<organism evidence="11 14">
    <name type="scientific">Methanothrix harundinacea</name>
    <dbReference type="NCBI Taxonomy" id="301375"/>
    <lineage>
        <taxon>Archaea</taxon>
        <taxon>Methanobacteriati</taxon>
        <taxon>Methanobacteriota</taxon>
        <taxon>Stenosarchaea group</taxon>
        <taxon>Methanomicrobia</taxon>
        <taxon>Methanotrichales</taxon>
        <taxon>Methanotrichaceae</taxon>
        <taxon>Methanothrix</taxon>
    </lineage>
</organism>
<dbReference type="InterPro" id="IPR052162">
    <property type="entry name" value="Sensor_kinase/Photoreceptor"/>
</dbReference>
<dbReference type="InterPro" id="IPR000014">
    <property type="entry name" value="PAS"/>
</dbReference>
<feature type="domain" description="PAC" evidence="10">
    <location>
        <begin position="212"/>
        <end position="264"/>
    </location>
</feature>
<dbReference type="PROSITE" id="PS50110">
    <property type="entry name" value="RESPONSE_REGULATORY"/>
    <property type="match status" value="1"/>
</dbReference>
<evidence type="ECO:0000256" key="5">
    <source>
        <dbReference type="ARBA" id="ARBA00022777"/>
    </source>
</evidence>
<dbReference type="SMART" id="SM00388">
    <property type="entry name" value="HisKA"/>
    <property type="match status" value="1"/>
</dbReference>
<feature type="domain" description="Response regulatory" evidence="8">
    <location>
        <begin position="3"/>
        <end position="120"/>
    </location>
</feature>
<dbReference type="Pfam" id="PF02518">
    <property type="entry name" value="HATPase_c"/>
    <property type="match status" value="1"/>
</dbReference>
<evidence type="ECO:0000313" key="14">
    <source>
        <dbReference type="Proteomes" id="UP000057043"/>
    </source>
</evidence>
<dbReference type="InterPro" id="IPR005467">
    <property type="entry name" value="His_kinase_dom"/>
</dbReference>
<dbReference type="Pfam" id="PF00512">
    <property type="entry name" value="HisKA"/>
    <property type="match status" value="1"/>
</dbReference>
<dbReference type="InterPro" id="IPR000700">
    <property type="entry name" value="PAS-assoc_C"/>
</dbReference>
<dbReference type="PROSITE" id="PS50112">
    <property type="entry name" value="PAS"/>
    <property type="match status" value="1"/>
</dbReference>
<dbReference type="EMBL" id="LGHB01000002">
    <property type="protein sequence ID" value="KUK97482.1"/>
    <property type="molecule type" value="Genomic_DNA"/>
</dbReference>
<dbReference type="PATRIC" id="fig|301375.6.peg.1878"/>
<dbReference type="PANTHER" id="PTHR43304:SF1">
    <property type="entry name" value="PAC DOMAIN-CONTAINING PROTEIN"/>
    <property type="match status" value="1"/>
</dbReference>
<accession>A0A124FML7</accession>
<dbReference type="CDD" id="cd00156">
    <property type="entry name" value="REC"/>
    <property type="match status" value="1"/>
</dbReference>
<dbReference type="SMART" id="SM00448">
    <property type="entry name" value="REC"/>
    <property type="match status" value="1"/>
</dbReference>
<evidence type="ECO:0000259" key="10">
    <source>
        <dbReference type="PROSITE" id="PS50113"/>
    </source>
</evidence>
<comment type="catalytic activity">
    <reaction evidence="1">
        <text>ATP + protein L-histidine = ADP + protein N-phospho-L-histidine.</text>
        <dbReference type="EC" id="2.7.13.3"/>
    </reaction>
</comment>
<dbReference type="Gene3D" id="3.30.565.10">
    <property type="entry name" value="Histidine kinase-like ATPase, C-terminal domain"/>
    <property type="match status" value="1"/>
</dbReference>
<dbReference type="SUPFAM" id="SSF55874">
    <property type="entry name" value="ATPase domain of HSP90 chaperone/DNA topoisomerase II/histidine kinase"/>
    <property type="match status" value="1"/>
</dbReference>
<dbReference type="PROSITE" id="PS50113">
    <property type="entry name" value="PAC"/>
    <property type="match status" value="1"/>
</dbReference>
<dbReference type="InterPro" id="IPR013655">
    <property type="entry name" value="PAS_fold_3"/>
</dbReference>
<dbReference type="SMART" id="SM00065">
    <property type="entry name" value="GAF"/>
    <property type="match status" value="1"/>
</dbReference>
<dbReference type="InterPro" id="IPR003018">
    <property type="entry name" value="GAF"/>
</dbReference>
<comment type="caution">
    <text evidence="11">The sequence shown here is derived from an EMBL/GenBank/DDBJ whole genome shotgun (WGS) entry which is preliminary data.</text>
</comment>
<feature type="domain" description="Histidine kinase" evidence="7">
    <location>
        <begin position="441"/>
        <end position="654"/>
    </location>
</feature>
<keyword evidence="5 11" id="KW-0418">Kinase</keyword>
<dbReference type="InterPro" id="IPR036890">
    <property type="entry name" value="HATPase_C_sf"/>
</dbReference>
<evidence type="ECO:0000259" key="9">
    <source>
        <dbReference type="PROSITE" id="PS50112"/>
    </source>
</evidence>
<dbReference type="AlphaFoldDB" id="A0A124FML7"/>
<evidence type="ECO:0000259" key="7">
    <source>
        <dbReference type="PROSITE" id="PS50109"/>
    </source>
</evidence>
<dbReference type="Proteomes" id="UP000053961">
    <property type="component" value="Unassembled WGS sequence"/>
</dbReference>
<keyword evidence="4" id="KW-0808">Transferase</keyword>
<dbReference type="EC" id="2.7.13.3" evidence="2"/>
<evidence type="ECO:0000256" key="1">
    <source>
        <dbReference type="ARBA" id="ARBA00000085"/>
    </source>
</evidence>
<dbReference type="Gene3D" id="3.40.50.2300">
    <property type="match status" value="1"/>
</dbReference>
<dbReference type="InterPro" id="IPR036097">
    <property type="entry name" value="HisK_dim/P_sf"/>
</dbReference>
<evidence type="ECO:0000313" key="11">
    <source>
        <dbReference type="EMBL" id="KUK45177.1"/>
    </source>
</evidence>
<dbReference type="PRINTS" id="PR00344">
    <property type="entry name" value="BCTRLSENSOR"/>
</dbReference>
<dbReference type="SUPFAM" id="SSF55781">
    <property type="entry name" value="GAF domain-like"/>
    <property type="match status" value="1"/>
</dbReference>
<dbReference type="FunFam" id="3.30.565.10:FF:000006">
    <property type="entry name" value="Sensor histidine kinase WalK"/>
    <property type="match status" value="1"/>
</dbReference>
<dbReference type="PANTHER" id="PTHR43304">
    <property type="entry name" value="PHYTOCHROME-LIKE PROTEIN CPH1"/>
    <property type="match status" value="1"/>
</dbReference>
<dbReference type="CDD" id="cd00082">
    <property type="entry name" value="HisKA"/>
    <property type="match status" value="1"/>
</dbReference>
<sequence>MIHVLMVDDDTTIMELTKTFLEKSGDIKIDSVLSAKEAIERLLTGASRYDVIISDYAMPEMDGITFLKAVRDWDPEIPFVLFTGRSREEVAIEALNCGADYYLQKDGGPALMFAQLSHHIKLAADRCRAKKALLASEERYRTFVENFPGIAFRNIPGSVPTFVHGQVEAITGYSEEDFYEGRVRWNQLIHPEDLPKFIEINERLMAGAGGTAKQIYRIFRKDGETRWVFETGRIVCDGRGRPSEVEGIVQDVTDRRRARRQLQLQRDMSLKLSETAVLAEAIKICVDTAIEISEMDCATIYLLDENSGNLRLAHSKGLSEDFRSLISNQKRDSKRTKKVMEGRPIYIRVQDSDLPLQKAREREGIRSIAVVPILHQDRVIGCYSIGSHTVDRVPIASRTVLKTIASMIGNAIARIRAMEELESRTAELVAKNAEMESVIYTVSHDLRSPLMAIRGFAACLREDAEKGDHRGIESDLSRIEGVATKMDRLLTDALELSRIGKVAKPPEEASFEEIAAEALYQMGEAVRSRGIKVTVAEGMPAVFVDRMRMVEAMINLIDNSVKHAAKGPCPKIDIGFRSADGEPTFFVRDNGSGIPTDEQEKVFGLFYKVDRNSEGTGAGLAIVKRIIEVHGGRVWIESEPGQGCAVCFTLPQAGEEASS</sequence>
<dbReference type="Gene3D" id="1.10.287.130">
    <property type="match status" value="1"/>
</dbReference>
<name>A0A124FML7_9EURY</name>
<dbReference type="GO" id="GO:0000155">
    <property type="term" value="F:phosphorelay sensor kinase activity"/>
    <property type="evidence" value="ECO:0007669"/>
    <property type="project" value="InterPro"/>
</dbReference>
<protein>
    <recommendedName>
        <fullName evidence="2">histidine kinase</fullName>
        <ecNumber evidence="2">2.7.13.3</ecNumber>
    </recommendedName>
</protein>
<dbReference type="Gene3D" id="3.30.450.40">
    <property type="match status" value="1"/>
</dbReference>
<evidence type="ECO:0000256" key="2">
    <source>
        <dbReference type="ARBA" id="ARBA00012438"/>
    </source>
</evidence>
<keyword evidence="3 6" id="KW-0597">Phosphoprotein</keyword>
<dbReference type="Proteomes" id="UP000057043">
    <property type="component" value="Unassembled WGS sequence"/>
</dbReference>
<evidence type="ECO:0000313" key="13">
    <source>
        <dbReference type="Proteomes" id="UP000053961"/>
    </source>
</evidence>
<dbReference type="Gene3D" id="3.30.450.20">
    <property type="entry name" value="PAS domain"/>
    <property type="match status" value="1"/>
</dbReference>
<dbReference type="InterPro" id="IPR035965">
    <property type="entry name" value="PAS-like_dom_sf"/>
</dbReference>
<reference evidence="13 14" key="2">
    <citation type="journal article" date="2015" name="MBio">
        <title>Genome-Resolved Metagenomic Analysis Reveals Roles for Candidate Phyla and Other Microbial Community Members in Biogeochemical Transformations in Oil Reservoirs.</title>
        <authorList>
            <person name="Hu P."/>
            <person name="Tom L."/>
            <person name="Singh A."/>
            <person name="Thomas B.C."/>
            <person name="Baker B.J."/>
            <person name="Piceno Y.M."/>
            <person name="Andersen G.L."/>
            <person name="Banfield J.F."/>
        </authorList>
    </citation>
    <scope>NUCLEOTIDE SEQUENCE [LARGE SCALE GENOMIC DNA]</scope>
    <source>
        <strain evidence="11">57_489</strain>
    </source>
</reference>
<dbReference type="InterPro" id="IPR029016">
    <property type="entry name" value="GAF-like_dom_sf"/>
</dbReference>
<dbReference type="SUPFAM" id="SSF52172">
    <property type="entry name" value="CheY-like"/>
    <property type="match status" value="1"/>
</dbReference>
<dbReference type="InterPro" id="IPR004358">
    <property type="entry name" value="Sig_transdc_His_kin-like_C"/>
</dbReference>
<dbReference type="SUPFAM" id="SSF47384">
    <property type="entry name" value="Homodimeric domain of signal transducing histidine kinase"/>
    <property type="match status" value="1"/>
</dbReference>
<dbReference type="EMBL" id="LGFT01000007">
    <property type="protein sequence ID" value="KUK45177.1"/>
    <property type="molecule type" value="Genomic_DNA"/>
</dbReference>
<evidence type="ECO:0000256" key="4">
    <source>
        <dbReference type="ARBA" id="ARBA00022679"/>
    </source>
</evidence>
<dbReference type="InterPro" id="IPR001610">
    <property type="entry name" value="PAC"/>
</dbReference>
<dbReference type="SUPFAM" id="SSF55785">
    <property type="entry name" value="PYP-like sensor domain (PAS domain)"/>
    <property type="match status" value="1"/>
</dbReference>
<dbReference type="SMART" id="SM00086">
    <property type="entry name" value="PAC"/>
    <property type="match status" value="1"/>
</dbReference>
<evidence type="ECO:0000259" key="8">
    <source>
        <dbReference type="PROSITE" id="PS50110"/>
    </source>
</evidence>